<dbReference type="HOGENOM" id="CLU_147575_0_0_1"/>
<dbReference type="eggNOG" id="KOG4624">
    <property type="taxonomic scope" value="Eukaryota"/>
</dbReference>
<name>G8JV13_ERECY</name>
<dbReference type="STRING" id="931890.G8JV13"/>
<organism evidence="4 5">
    <name type="scientific">Eremothecium cymbalariae (strain CBS 270.75 / DBVPG 7215 / KCTC 17166 / NRRL Y-17582)</name>
    <name type="common">Yeast</name>
    <dbReference type="NCBI Taxonomy" id="931890"/>
    <lineage>
        <taxon>Eukaryota</taxon>
        <taxon>Fungi</taxon>
        <taxon>Dikarya</taxon>
        <taxon>Ascomycota</taxon>
        <taxon>Saccharomycotina</taxon>
        <taxon>Saccharomycetes</taxon>
        <taxon>Saccharomycetales</taxon>
        <taxon>Saccharomycetaceae</taxon>
        <taxon>Eremothecium</taxon>
    </lineage>
</organism>
<accession>G8JV13</accession>
<gene>
    <name evidence="4" type="ordered locus">Ecym_6096</name>
</gene>
<evidence type="ECO:0000256" key="1">
    <source>
        <dbReference type="ARBA" id="ARBA00007347"/>
    </source>
</evidence>
<dbReference type="OMA" id="WILTPKE"/>
<evidence type="ECO:0000313" key="5">
    <source>
        <dbReference type="Proteomes" id="UP000006790"/>
    </source>
</evidence>
<keyword evidence="2" id="KW-1015">Disulfide bond</keyword>
<dbReference type="GO" id="GO:0005507">
    <property type="term" value="F:copper ion binding"/>
    <property type="evidence" value="ECO:0007669"/>
    <property type="project" value="EnsemblFungi"/>
</dbReference>
<keyword evidence="3" id="KW-0143">Chaperone</keyword>
<dbReference type="Proteomes" id="UP000006790">
    <property type="component" value="Chromosome 6"/>
</dbReference>
<dbReference type="GO" id="GO:0005758">
    <property type="term" value="C:mitochondrial intermembrane space"/>
    <property type="evidence" value="ECO:0007669"/>
    <property type="project" value="EnsemblFungi"/>
</dbReference>
<comment type="similarity">
    <text evidence="1 3">Belongs to the CMC family.</text>
</comment>
<dbReference type="GO" id="GO:0005743">
    <property type="term" value="C:mitochondrial inner membrane"/>
    <property type="evidence" value="ECO:0007669"/>
    <property type="project" value="UniProtKB-SubCell"/>
</dbReference>
<dbReference type="Pfam" id="PF08583">
    <property type="entry name" value="Cmc1"/>
    <property type="match status" value="1"/>
</dbReference>
<protein>
    <recommendedName>
        <fullName evidence="3">COX assembly mitochondrial protein</fullName>
    </recommendedName>
</protein>
<keyword evidence="3" id="KW-0496">Mitochondrion</keyword>
<comment type="function">
    <text evidence="3">Required for mitochondrial cytochrome c oxidase (COX) assembly and respiration.</text>
</comment>
<dbReference type="KEGG" id="erc:Ecym_6096"/>
<evidence type="ECO:0000256" key="2">
    <source>
        <dbReference type="ARBA" id="ARBA00023157"/>
    </source>
</evidence>
<comment type="subcellular location">
    <subcellularLocation>
        <location evidence="3">Mitochondrion inner membrane</location>
    </subcellularLocation>
</comment>
<dbReference type="InterPro" id="IPR013892">
    <property type="entry name" value="Cyt_c_biogenesis_Cmc1-like"/>
</dbReference>
<keyword evidence="5" id="KW-1185">Reference proteome</keyword>
<evidence type="ECO:0000256" key="3">
    <source>
        <dbReference type="RuleBase" id="RU364104"/>
    </source>
</evidence>
<dbReference type="AlphaFoldDB" id="G8JV13"/>
<dbReference type="EMBL" id="CP002502">
    <property type="protein sequence ID" value="AET40492.1"/>
    <property type="molecule type" value="Genomic_DNA"/>
</dbReference>
<proteinExistence type="inferred from homology"/>
<keyword evidence="3" id="KW-0999">Mitochondrion inner membrane</keyword>
<dbReference type="GO" id="GO:0033617">
    <property type="term" value="P:mitochondrial respiratory chain complex IV assembly"/>
    <property type="evidence" value="ECO:0007669"/>
    <property type="project" value="EnsemblFungi"/>
</dbReference>
<dbReference type="FunCoup" id="G8JV13">
    <property type="interactions" value="42"/>
</dbReference>
<dbReference type="GeneID" id="11470989"/>
<evidence type="ECO:0000313" key="4">
    <source>
        <dbReference type="EMBL" id="AET40492.1"/>
    </source>
</evidence>
<dbReference type="OrthoDB" id="6224010at2759"/>
<dbReference type="RefSeq" id="XP_003647309.1">
    <property type="nucleotide sequence ID" value="XM_003647261.1"/>
</dbReference>
<dbReference type="InParanoid" id="G8JV13"/>
<keyword evidence="3" id="KW-0472">Membrane</keyword>
<sequence>MSDNKQTVSRKLPIWVLAPIEEREARLNLKKFAYDECREYVKEMVDCSKVNGLRVFPTCNPQKKKMADCLLFYQTDSKYLDAERDKIVEKKIEIYEQQLKNSKEKLPKTP</sequence>
<reference evidence="5" key="1">
    <citation type="journal article" date="2012" name="G3 (Bethesda)">
        <title>Pichia sorbitophila, an interspecies yeast hybrid reveals early steps of genome resolution following polyploidization.</title>
        <authorList>
            <person name="Leh Louis V."/>
            <person name="Despons L."/>
            <person name="Friedrich A."/>
            <person name="Martin T."/>
            <person name="Durrens P."/>
            <person name="Casaregola S."/>
            <person name="Neuveglise C."/>
            <person name="Fairhead C."/>
            <person name="Marck C."/>
            <person name="Cruz J.A."/>
            <person name="Straub M.L."/>
            <person name="Kugler V."/>
            <person name="Sacerdot C."/>
            <person name="Uzunov Z."/>
            <person name="Thierry A."/>
            <person name="Weiss S."/>
            <person name="Bleykasten C."/>
            <person name="De Montigny J."/>
            <person name="Jacques N."/>
            <person name="Jung P."/>
            <person name="Lemaire M."/>
            <person name="Mallet S."/>
            <person name="Morel G."/>
            <person name="Richard G.F."/>
            <person name="Sarkar A."/>
            <person name="Savel G."/>
            <person name="Schacherer J."/>
            <person name="Seret M.L."/>
            <person name="Talla E."/>
            <person name="Samson G."/>
            <person name="Jubin C."/>
            <person name="Poulain J."/>
            <person name="Vacherie B."/>
            <person name="Barbe V."/>
            <person name="Pelletier E."/>
            <person name="Sherman D.J."/>
            <person name="Westhof E."/>
            <person name="Weissenbach J."/>
            <person name="Baret P.V."/>
            <person name="Wincker P."/>
            <person name="Gaillardin C."/>
            <person name="Dujon B."/>
            <person name="Souciet J.L."/>
        </authorList>
    </citation>
    <scope>NUCLEOTIDE SEQUENCE [LARGE SCALE GENOMIC DNA]</scope>
    <source>
        <strain evidence="5">CBS 270.75 / DBVPG 7215 / KCTC 17166 / NRRL Y-17582</strain>
    </source>
</reference>